<accession>A0ABY2BPE0</accession>
<evidence type="ECO:0000256" key="2">
    <source>
        <dbReference type="SAM" id="Phobius"/>
    </source>
</evidence>
<feature type="transmembrane region" description="Helical" evidence="2">
    <location>
        <begin position="26"/>
        <end position="45"/>
    </location>
</feature>
<name>A0ABY2BPE0_9ACTN</name>
<feature type="region of interest" description="Disordered" evidence="1">
    <location>
        <begin position="1"/>
        <end position="21"/>
    </location>
</feature>
<reference evidence="3 4" key="1">
    <citation type="journal article" date="2015" name="Stand. Genomic Sci.">
        <title>Genomic Encyclopedia of Bacterial and Archaeal Type Strains, Phase III: the genomes of soil and plant-associated and newly described type strains.</title>
        <authorList>
            <person name="Whitman W.B."/>
            <person name="Woyke T."/>
            <person name="Klenk H.P."/>
            <person name="Zhou Y."/>
            <person name="Lilburn T.G."/>
            <person name="Beck B.J."/>
            <person name="De Vos P."/>
            <person name="Vandamme P."/>
            <person name="Eisen J.A."/>
            <person name="Garrity G."/>
            <person name="Hugenholtz P."/>
            <person name="Kyrpides N.C."/>
        </authorList>
    </citation>
    <scope>NUCLEOTIDE SEQUENCE [LARGE SCALE GENOMIC DNA]</scope>
    <source>
        <strain evidence="3 4">VKM Ac-2538</strain>
    </source>
</reference>
<feature type="transmembrane region" description="Helical" evidence="2">
    <location>
        <begin position="57"/>
        <end position="75"/>
    </location>
</feature>
<organism evidence="3 4">
    <name type="scientific">Kribbella orskensis</name>
    <dbReference type="NCBI Taxonomy" id="2512216"/>
    <lineage>
        <taxon>Bacteria</taxon>
        <taxon>Bacillati</taxon>
        <taxon>Actinomycetota</taxon>
        <taxon>Actinomycetes</taxon>
        <taxon>Propionibacteriales</taxon>
        <taxon>Kribbellaceae</taxon>
        <taxon>Kribbella</taxon>
    </lineage>
</organism>
<proteinExistence type="predicted"/>
<evidence type="ECO:0000256" key="1">
    <source>
        <dbReference type="SAM" id="MobiDB-lite"/>
    </source>
</evidence>
<keyword evidence="2" id="KW-0812">Transmembrane</keyword>
<dbReference type="EMBL" id="SLWM01000005">
    <property type="protein sequence ID" value="TCO24143.1"/>
    <property type="molecule type" value="Genomic_DNA"/>
</dbReference>
<evidence type="ECO:0008006" key="5">
    <source>
        <dbReference type="Google" id="ProtNLM"/>
    </source>
</evidence>
<keyword evidence="2" id="KW-1133">Transmembrane helix</keyword>
<protein>
    <recommendedName>
        <fullName evidence="5">DUF1634 domain-containing protein</fullName>
    </recommendedName>
</protein>
<sequence>MAHLAPTSHRRGAHASHRSDRIDGPIQTTTWLGLTFALIVGLVLTGRSHVGVRAAGITLLIMLLPLTVAVFGTAVRRGLGSARAAVATGAALTFVVLRFLLH</sequence>
<keyword evidence="2" id="KW-0472">Membrane</keyword>
<dbReference type="Proteomes" id="UP000295818">
    <property type="component" value="Unassembled WGS sequence"/>
</dbReference>
<evidence type="ECO:0000313" key="4">
    <source>
        <dbReference type="Proteomes" id="UP000295818"/>
    </source>
</evidence>
<dbReference type="RefSeq" id="WP_132189103.1">
    <property type="nucleotide sequence ID" value="NZ_SLWM01000005.1"/>
</dbReference>
<comment type="caution">
    <text evidence="3">The sequence shown here is derived from an EMBL/GenBank/DDBJ whole genome shotgun (WGS) entry which is preliminary data.</text>
</comment>
<gene>
    <name evidence="3" type="ORF">EV644_105175</name>
</gene>
<feature type="transmembrane region" description="Helical" evidence="2">
    <location>
        <begin position="81"/>
        <end position="101"/>
    </location>
</feature>
<evidence type="ECO:0000313" key="3">
    <source>
        <dbReference type="EMBL" id="TCO24143.1"/>
    </source>
</evidence>
<keyword evidence="4" id="KW-1185">Reference proteome</keyword>